<feature type="compositionally biased region" description="Pro residues" evidence="7">
    <location>
        <begin position="793"/>
        <end position="806"/>
    </location>
</feature>
<protein>
    <recommendedName>
        <fullName evidence="13">E3 ubiquitin-protein ligase RBBP6</fullName>
    </recommendedName>
</protein>
<dbReference type="InterPro" id="IPR013083">
    <property type="entry name" value="Znf_RING/FYVE/PHD"/>
</dbReference>
<dbReference type="InterPro" id="IPR036875">
    <property type="entry name" value="Znf_CCHC_sf"/>
</dbReference>
<keyword evidence="2" id="KW-0479">Metal-binding</keyword>
<dbReference type="Gene3D" id="4.10.60.10">
    <property type="entry name" value="Zinc finger, CCHC-type"/>
    <property type="match status" value="1"/>
</dbReference>
<feature type="compositionally biased region" description="Basic and acidic residues" evidence="7">
    <location>
        <begin position="1389"/>
        <end position="1489"/>
    </location>
</feature>
<dbReference type="EMBL" id="CAVLEF010000009">
    <property type="protein sequence ID" value="CAK1547192.1"/>
    <property type="molecule type" value="Genomic_DNA"/>
</dbReference>
<feature type="compositionally biased region" description="Basic residues" evidence="7">
    <location>
        <begin position="1562"/>
        <end position="1577"/>
    </location>
</feature>
<gene>
    <name evidence="11" type="ORF">LNINA_LOCUS6685</name>
</gene>
<dbReference type="GO" id="GO:0005634">
    <property type="term" value="C:nucleus"/>
    <property type="evidence" value="ECO:0007669"/>
    <property type="project" value="UniProtKB-SubCell"/>
</dbReference>
<feature type="compositionally biased region" description="Basic and acidic residues" evidence="7">
    <location>
        <begin position="1354"/>
        <end position="1373"/>
    </location>
</feature>
<dbReference type="GO" id="GO:0003676">
    <property type="term" value="F:nucleic acid binding"/>
    <property type="evidence" value="ECO:0007669"/>
    <property type="project" value="InterPro"/>
</dbReference>
<feature type="domain" description="DWNN" evidence="10">
    <location>
        <begin position="3"/>
        <end position="76"/>
    </location>
</feature>
<feature type="compositionally biased region" description="Low complexity" evidence="7">
    <location>
        <begin position="578"/>
        <end position="593"/>
    </location>
</feature>
<feature type="compositionally biased region" description="Basic and acidic residues" evidence="7">
    <location>
        <begin position="975"/>
        <end position="1085"/>
    </location>
</feature>
<dbReference type="SMART" id="SM00184">
    <property type="entry name" value="RING"/>
    <property type="match status" value="1"/>
</dbReference>
<feature type="compositionally biased region" description="Basic and acidic residues" evidence="7">
    <location>
        <begin position="515"/>
        <end position="531"/>
    </location>
</feature>
<feature type="compositionally biased region" description="Basic and acidic residues" evidence="7">
    <location>
        <begin position="1135"/>
        <end position="1173"/>
    </location>
</feature>
<proteinExistence type="predicted"/>
<dbReference type="SMART" id="SM00343">
    <property type="entry name" value="ZnF_C2HC"/>
    <property type="match status" value="1"/>
</dbReference>
<reference evidence="11 12" key="1">
    <citation type="submission" date="2023-11" db="EMBL/GenBank/DDBJ databases">
        <authorList>
            <person name="Okamura Y."/>
        </authorList>
    </citation>
    <scope>NUCLEOTIDE SEQUENCE [LARGE SCALE GENOMIC DNA]</scope>
</reference>
<evidence type="ECO:0000259" key="8">
    <source>
        <dbReference type="PROSITE" id="PS50089"/>
    </source>
</evidence>
<feature type="region of interest" description="Disordered" evidence="7">
    <location>
        <begin position="782"/>
        <end position="1175"/>
    </location>
</feature>
<dbReference type="GO" id="GO:0006397">
    <property type="term" value="P:mRNA processing"/>
    <property type="evidence" value="ECO:0007669"/>
    <property type="project" value="InterPro"/>
</dbReference>
<keyword evidence="12" id="KW-1185">Reference proteome</keyword>
<dbReference type="GO" id="GO:0061630">
    <property type="term" value="F:ubiquitin protein ligase activity"/>
    <property type="evidence" value="ECO:0007669"/>
    <property type="project" value="InterPro"/>
</dbReference>
<dbReference type="SMART" id="SM01180">
    <property type="entry name" value="DWNN"/>
    <property type="match status" value="1"/>
</dbReference>
<evidence type="ECO:0000256" key="5">
    <source>
        <dbReference type="ARBA" id="ARBA00023242"/>
    </source>
</evidence>
<evidence type="ECO:0000256" key="1">
    <source>
        <dbReference type="ARBA" id="ARBA00004123"/>
    </source>
</evidence>
<comment type="caution">
    <text evidence="11">The sequence shown here is derived from an EMBL/GenBank/DDBJ whole genome shotgun (WGS) entry which is preliminary data.</text>
</comment>
<dbReference type="InterPro" id="IPR001878">
    <property type="entry name" value="Znf_CCHC"/>
</dbReference>
<comment type="subcellular location">
    <subcellularLocation>
        <location evidence="1">Nucleus</location>
    </subcellularLocation>
</comment>
<keyword evidence="3 6" id="KW-0863">Zinc-finger</keyword>
<evidence type="ECO:0000259" key="10">
    <source>
        <dbReference type="PROSITE" id="PS51282"/>
    </source>
</evidence>
<dbReference type="GO" id="GO:0008270">
    <property type="term" value="F:zinc ion binding"/>
    <property type="evidence" value="ECO:0007669"/>
    <property type="project" value="UniProtKB-KW"/>
</dbReference>
<feature type="compositionally biased region" description="Basic and acidic residues" evidence="7">
    <location>
        <begin position="944"/>
        <end position="959"/>
    </location>
</feature>
<evidence type="ECO:0000256" key="7">
    <source>
        <dbReference type="SAM" id="MobiDB-lite"/>
    </source>
</evidence>
<feature type="domain" description="CCHC-type" evidence="9">
    <location>
        <begin position="152"/>
        <end position="166"/>
    </location>
</feature>
<evidence type="ECO:0000256" key="2">
    <source>
        <dbReference type="ARBA" id="ARBA00022723"/>
    </source>
</evidence>
<organism evidence="11 12">
    <name type="scientific">Leptosia nina</name>
    <dbReference type="NCBI Taxonomy" id="320188"/>
    <lineage>
        <taxon>Eukaryota</taxon>
        <taxon>Metazoa</taxon>
        <taxon>Ecdysozoa</taxon>
        <taxon>Arthropoda</taxon>
        <taxon>Hexapoda</taxon>
        <taxon>Insecta</taxon>
        <taxon>Pterygota</taxon>
        <taxon>Neoptera</taxon>
        <taxon>Endopterygota</taxon>
        <taxon>Lepidoptera</taxon>
        <taxon>Glossata</taxon>
        <taxon>Ditrysia</taxon>
        <taxon>Papilionoidea</taxon>
        <taxon>Pieridae</taxon>
        <taxon>Pierinae</taxon>
        <taxon>Leptosia</taxon>
    </lineage>
</organism>
<dbReference type="SUPFAM" id="SSF57850">
    <property type="entry name" value="RING/U-box"/>
    <property type="match status" value="1"/>
</dbReference>
<dbReference type="SUPFAM" id="SSF57756">
    <property type="entry name" value="Retrovirus zinc finger-like domains"/>
    <property type="match status" value="1"/>
</dbReference>
<feature type="compositionally biased region" description="Pro residues" evidence="7">
    <location>
        <begin position="453"/>
        <end position="462"/>
    </location>
</feature>
<dbReference type="PROSITE" id="PS51282">
    <property type="entry name" value="DWNN"/>
    <property type="match status" value="1"/>
</dbReference>
<feature type="compositionally biased region" description="Basic residues" evidence="7">
    <location>
        <begin position="1592"/>
        <end position="1614"/>
    </location>
</feature>
<evidence type="ECO:0000313" key="12">
    <source>
        <dbReference type="Proteomes" id="UP001497472"/>
    </source>
</evidence>
<dbReference type="Proteomes" id="UP001497472">
    <property type="component" value="Unassembled WGS sequence"/>
</dbReference>
<feature type="compositionally biased region" description="Basic residues" evidence="7">
    <location>
        <begin position="658"/>
        <end position="667"/>
    </location>
</feature>
<dbReference type="PANTHER" id="PTHR15439">
    <property type="entry name" value="RETINOBLASTOMA-BINDING PROTEIN 6"/>
    <property type="match status" value="1"/>
</dbReference>
<feature type="compositionally biased region" description="Basic and acidic residues" evidence="7">
    <location>
        <begin position="351"/>
        <end position="368"/>
    </location>
</feature>
<dbReference type="GO" id="GO:0016567">
    <property type="term" value="P:protein ubiquitination"/>
    <property type="evidence" value="ECO:0007669"/>
    <property type="project" value="InterPro"/>
</dbReference>
<dbReference type="GO" id="GO:0006511">
    <property type="term" value="P:ubiquitin-dependent protein catabolic process"/>
    <property type="evidence" value="ECO:0007669"/>
    <property type="project" value="TreeGrafter"/>
</dbReference>
<dbReference type="InterPro" id="IPR001841">
    <property type="entry name" value="Znf_RING"/>
</dbReference>
<keyword evidence="5" id="KW-0539">Nucleus</keyword>
<dbReference type="PROSITE" id="PS50158">
    <property type="entry name" value="ZF_CCHC"/>
    <property type="match status" value="1"/>
</dbReference>
<feature type="compositionally biased region" description="Low complexity" evidence="7">
    <location>
        <begin position="1544"/>
        <end position="1559"/>
    </location>
</feature>
<evidence type="ECO:0000256" key="6">
    <source>
        <dbReference type="PROSITE-ProRule" id="PRU00047"/>
    </source>
</evidence>
<name>A0AAV1JEX4_9NEOP</name>
<dbReference type="Gene3D" id="3.10.20.90">
    <property type="entry name" value="Phosphatidylinositol 3-kinase Catalytic Subunit, Chain A, domain 1"/>
    <property type="match status" value="1"/>
</dbReference>
<feature type="compositionally biased region" description="Pro residues" evidence="7">
    <location>
        <begin position="325"/>
        <end position="339"/>
    </location>
</feature>
<feature type="region of interest" description="Disordered" evidence="7">
    <location>
        <begin position="1330"/>
        <end position="1614"/>
    </location>
</feature>
<evidence type="ECO:0000259" key="9">
    <source>
        <dbReference type="PROSITE" id="PS50158"/>
    </source>
</evidence>
<feature type="region of interest" description="Disordered" evidence="7">
    <location>
        <begin position="310"/>
        <end position="375"/>
    </location>
</feature>
<dbReference type="PANTHER" id="PTHR15439:SF0">
    <property type="entry name" value="CELL DIVISION CYCLE AND APOPTOSIS REGULATOR PROTEIN 1-RELATED"/>
    <property type="match status" value="1"/>
</dbReference>
<evidence type="ECO:0000256" key="4">
    <source>
        <dbReference type="ARBA" id="ARBA00022833"/>
    </source>
</evidence>
<dbReference type="Gene3D" id="3.30.40.10">
    <property type="entry name" value="Zinc/RING finger domain, C3HC4 (zinc finger)"/>
    <property type="match status" value="1"/>
</dbReference>
<dbReference type="PROSITE" id="PS50089">
    <property type="entry name" value="ZF_RING_2"/>
    <property type="match status" value="1"/>
</dbReference>
<feature type="compositionally biased region" description="Basic and acidic residues" evidence="7">
    <location>
        <begin position="910"/>
        <end position="921"/>
    </location>
</feature>
<evidence type="ECO:0000313" key="11">
    <source>
        <dbReference type="EMBL" id="CAK1547192.1"/>
    </source>
</evidence>
<feature type="compositionally biased region" description="Basic and acidic residues" evidence="7">
    <location>
        <begin position="425"/>
        <end position="442"/>
    </location>
</feature>
<feature type="compositionally biased region" description="Basic residues" evidence="7">
    <location>
        <begin position="607"/>
        <end position="647"/>
    </location>
</feature>
<dbReference type="CDD" id="cd16620">
    <property type="entry name" value="vRING-HC-C4C4_RBBP6"/>
    <property type="match status" value="1"/>
</dbReference>
<dbReference type="Pfam" id="PF08783">
    <property type="entry name" value="DWNN"/>
    <property type="match status" value="1"/>
</dbReference>
<feature type="compositionally biased region" description="Basic and acidic residues" evidence="7">
    <location>
        <begin position="1330"/>
        <end position="1343"/>
    </location>
</feature>
<sequence length="1614" mass="183175">MSVHYKFKSALDYDTVTFDGLHISVGDLKAAISQQKRIGKTSDFDLQITNAQTKEVYVDDLTLIPKNTSLLVARVPLAQQPKKQWDNKDTQGAPVKDVSVNKGVADLSRMEGSEQDKINAMISQSTFDYDPSNYQKIRGQNQRGAVPSNYVCFKCQNRGHWIKDCPVANSGDPIEIRRSSGIPRSFMVPVDGPKAPGAMMTPSGTFAVPAVDHEAYLASESAVGPESLPNAPAAPEPTIPDELICSLCRDLLTDAVMIPCCGNSFCDECIRGALLESEDHECPDCREKEIAPTTLIPNRFLRNSVSSFRNQTGYSRRAPHRPSAAPAPPNIEQPVPNPVSPSRGVVANEAVEEKAEERARARGGRADESDGSADDNITVTVPPAHAHIAQHTGPAQVPRGRYDHHAPRYGPPKKPNMEGPPNMPRGDEQRASTPTIDERRDSNIPPQRVYNRGPPPYLPGMPPHHYNAPAPYGRPMGRPYNDRYPAHDPYQPPPPGIKDSPNGRSEDPLEAFNRMIREKEMRARRREEERRRVKSGSRSVSRSRSPRPPRLSRSPRPPRGSRSPRPPRSSRSPRPPRSSRSPRPLRGSRSPRPLRSPRPPRDSRSPRSPRARPRSRGSSRLRYSRSRSISRGRLRRSPWSPRRRRSRDRTMSLSRSPSPRRRIRSPMRYRSAMRSPGGRSPMRSVVRTPLRSPLRSPPRAVLPHSPMRSPHRGPRSPRPLSPHRFTGVYDELLSPPRRSEPSFGGRYGPRNNVGPVYPPPGAKPVALMGLNIQPIPDVLPPGYRGRFDDIPPGVEPPVPGFEPPPFDKQFGPPSSIERDRLPPPNYRDPYRPPAYTDGFRDGPVPPIQNEMAPLHVDRYRDNYRPGPPYRDGGSIPYRDQGPPGPRDASYRGGPPQFRDSSYRGTAYRDGNYRDNISHNFREGGAPFRPPSADPREQIAPFHDPSLREGLRDESRDNRQGYRSSNSSRNRGSRRNGPEREKSRERYPDGRENSDRLDRPRGSEKVSREDRVREHDRNRDYDKDRGHERVTPDRKGRSRDVREKRRSESRGKSRDRESRKEKKEERAREKSSTERTKDHKEKDKKVKDRKKKKREKEKDRETEKKKKRDKKERKESKKDEDDEKANILVETLQPKVETEGEKETNSTDIRDIGDSTVIKEEERTTEPEDLKNDLYGDEAAEAVDKIILQNYIKAESAEGNEVVKDTAVRDEPFDGIELQPAVDELAADMDVPSSANKEVLAPLPALSKWEVDEDPEKAKEPGEITSADEENSRKVTSEVIKRAEKAIFAKAINSLRPIEIKKISGDRLKLYGDEQPKSLVNNIQITVPITDLERKSVDNVDKKGRYSKTPPPRLSVKERLGGKVENLHKSREPRVVQSTVERVKSRSKTPKKEQSSMRRVIVEKDKSRKLENRAEHSKDRNIERRVKAEVVKLDDNRHEIKRKDKTAKEEKKSAIDDKTILHKDHDKTESQSVNEKERKKSTLDEAHFEPDYDENVESENETKDESGKKREHSLSPGPNNSKKPKFETETIKLDLTNVKKKPETESGSSSSDDSSSSSSSDARKRKKKRKRTKKKKKRVASESDSDSDSSSDKKKKKKRKHKKKSSKKKKKSKYK</sequence>
<dbReference type="Pfam" id="PF13696">
    <property type="entry name" value="zf-CCHC_2"/>
    <property type="match status" value="1"/>
</dbReference>
<evidence type="ECO:0000256" key="3">
    <source>
        <dbReference type="ARBA" id="ARBA00022771"/>
    </source>
</evidence>
<feature type="region of interest" description="Disordered" evidence="7">
    <location>
        <begin position="388"/>
        <end position="756"/>
    </location>
</feature>
<feature type="domain" description="RING-type" evidence="8">
    <location>
        <begin position="245"/>
        <end position="286"/>
    </location>
</feature>
<feature type="region of interest" description="Disordered" evidence="7">
    <location>
        <begin position="1247"/>
        <end position="1274"/>
    </location>
</feature>
<dbReference type="InterPro" id="IPR014891">
    <property type="entry name" value="DWNN_domain"/>
</dbReference>
<dbReference type="InterPro" id="IPR025829">
    <property type="entry name" value="Zn_knuckle_CX2CX3GHX4C"/>
</dbReference>
<dbReference type="InterPro" id="IPR033489">
    <property type="entry name" value="RBBP6"/>
</dbReference>
<evidence type="ECO:0008006" key="13">
    <source>
        <dbReference type="Google" id="ProtNLM"/>
    </source>
</evidence>
<feature type="compositionally biased region" description="Low complexity" evidence="7">
    <location>
        <begin position="687"/>
        <end position="708"/>
    </location>
</feature>
<keyword evidence="4" id="KW-0862">Zinc</keyword>
<accession>A0AAV1JEX4</accession>